<evidence type="ECO:0000313" key="2">
    <source>
        <dbReference type="EMBL" id="AUV81937.1"/>
    </source>
</evidence>
<dbReference type="GO" id="GO:0016747">
    <property type="term" value="F:acyltransferase activity, transferring groups other than amino-acyl groups"/>
    <property type="evidence" value="ECO:0007669"/>
    <property type="project" value="InterPro"/>
</dbReference>
<evidence type="ECO:0000259" key="1">
    <source>
        <dbReference type="PROSITE" id="PS51186"/>
    </source>
</evidence>
<protein>
    <submittedName>
        <fullName evidence="2">GNAT family N-acetyltransferase</fullName>
    </submittedName>
</protein>
<dbReference type="InterPro" id="IPR016181">
    <property type="entry name" value="Acyl_CoA_acyltransferase"/>
</dbReference>
<dbReference type="InterPro" id="IPR000182">
    <property type="entry name" value="GNAT_dom"/>
</dbReference>
<dbReference type="OrthoDB" id="11996at2157"/>
<dbReference type="KEGG" id="srub:C2R22_09995"/>
<accession>A0A2I8VJ22</accession>
<dbReference type="CDD" id="cd04301">
    <property type="entry name" value="NAT_SF"/>
    <property type="match status" value="1"/>
</dbReference>
<dbReference type="RefSeq" id="WP_103425626.1">
    <property type="nucleotide sequence ID" value="NZ_CP026309.1"/>
</dbReference>
<keyword evidence="3" id="KW-1185">Reference proteome</keyword>
<dbReference type="SUPFAM" id="SSF55729">
    <property type="entry name" value="Acyl-CoA N-acyltransferases (Nat)"/>
    <property type="match status" value="1"/>
</dbReference>
<dbReference type="Proteomes" id="UP000236584">
    <property type="component" value="Chromosome"/>
</dbReference>
<dbReference type="AlphaFoldDB" id="A0A2I8VJ22"/>
<dbReference type="GeneID" id="35592424"/>
<keyword evidence="2" id="KW-0808">Transferase</keyword>
<dbReference type="PROSITE" id="PS51186">
    <property type="entry name" value="GNAT"/>
    <property type="match status" value="1"/>
</dbReference>
<gene>
    <name evidence="2" type="ORF">C2R22_09995</name>
</gene>
<feature type="domain" description="N-acetyltransferase" evidence="1">
    <location>
        <begin position="24"/>
        <end position="159"/>
    </location>
</feature>
<reference evidence="2 3" key="1">
    <citation type="submission" date="2018-01" db="EMBL/GenBank/DDBJ databases">
        <title>Complete genome sequence of Salinigranum rubrum GX10T, an extremely halophilic archaeon isolated from a marine solar saltern.</title>
        <authorList>
            <person name="Han S."/>
        </authorList>
    </citation>
    <scope>NUCLEOTIDE SEQUENCE [LARGE SCALE GENOMIC DNA]</scope>
    <source>
        <strain evidence="2 3">GX10</strain>
    </source>
</reference>
<name>A0A2I8VJ22_9EURY</name>
<proteinExistence type="predicted"/>
<dbReference type="Pfam" id="PF00583">
    <property type="entry name" value="Acetyltransf_1"/>
    <property type="match status" value="1"/>
</dbReference>
<evidence type="ECO:0000313" key="3">
    <source>
        <dbReference type="Proteomes" id="UP000236584"/>
    </source>
</evidence>
<organism evidence="2 3">
    <name type="scientific">Salinigranum rubrum</name>
    <dbReference type="NCBI Taxonomy" id="755307"/>
    <lineage>
        <taxon>Archaea</taxon>
        <taxon>Methanobacteriati</taxon>
        <taxon>Methanobacteriota</taxon>
        <taxon>Stenosarchaea group</taxon>
        <taxon>Halobacteria</taxon>
        <taxon>Halobacteriales</taxon>
        <taxon>Haloferacaceae</taxon>
        <taxon>Salinigranum</taxon>
    </lineage>
</organism>
<dbReference type="Gene3D" id="3.40.630.30">
    <property type="match status" value="1"/>
</dbReference>
<sequence length="163" mass="18473">MTTETHVVELTSEAQWRAIHPVMSQLRPLDVETFLDHVRVMAGEGYRLFGLYEGSGDDGGDGGGERVDVADPVALAGVRLSTTLYHGRHAWVYDLVTREDRRSEGHGAELLAFVEEWARDHDCAVVELASGLWRDDAHRFYEEHVDYERYCYTFKKDLAEGGE</sequence>
<dbReference type="EMBL" id="CP026309">
    <property type="protein sequence ID" value="AUV81937.1"/>
    <property type="molecule type" value="Genomic_DNA"/>
</dbReference>